<feature type="compositionally biased region" description="Low complexity" evidence="1">
    <location>
        <begin position="158"/>
        <end position="174"/>
    </location>
</feature>
<organism evidence="2 3">
    <name type="scientific">Klebsiella pneumoniae</name>
    <dbReference type="NCBI Taxonomy" id="573"/>
    <lineage>
        <taxon>Bacteria</taxon>
        <taxon>Pseudomonadati</taxon>
        <taxon>Pseudomonadota</taxon>
        <taxon>Gammaproteobacteria</taxon>
        <taxon>Enterobacterales</taxon>
        <taxon>Enterobacteriaceae</taxon>
        <taxon>Klebsiella/Raoultella group</taxon>
        <taxon>Klebsiella</taxon>
        <taxon>Klebsiella pneumoniae complex</taxon>
    </lineage>
</organism>
<dbReference type="InterPro" id="IPR038624">
    <property type="entry name" value="YedD-like_sf"/>
</dbReference>
<feature type="compositionally biased region" description="Basic residues" evidence="1">
    <location>
        <begin position="127"/>
        <end position="140"/>
    </location>
</feature>
<evidence type="ECO:0000313" key="3">
    <source>
        <dbReference type="Proteomes" id="UP000655094"/>
    </source>
</evidence>
<feature type="region of interest" description="Disordered" evidence="1">
    <location>
        <begin position="121"/>
        <end position="174"/>
    </location>
</feature>
<evidence type="ECO:0000313" key="2">
    <source>
        <dbReference type="EMBL" id="GHK50386.1"/>
    </source>
</evidence>
<dbReference type="PROSITE" id="PS51257">
    <property type="entry name" value="PROKAR_LIPOPROTEIN"/>
    <property type="match status" value="1"/>
</dbReference>
<keyword evidence="2" id="KW-0449">Lipoprotein</keyword>
<dbReference type="AlphaFoldDB" id="A0A919HUJ4"/>
<dbReference type="EMBL" id="BNFF01000001">
    <property type="protein sequence ID" value="GHK50386.1"/>
    <property type="molecule type" value="Genomic_DNA"/>
</dbReference>
<evidence type="ECO:0000256" key="1">
    <source>
        <dbReference type="SAM" id="MobiDB-lite"/>
    </source>
</evidence>
<dbReference type="Proteomes" id="UP000655094">
    <property type="component" value="Unassembled WGS sequence"/>
</dbReference>
<sequence length="174" mass="19647">MKKLFFAGMVVALAGCVQVDRYEDVVKAPAPAGLAGFWQTKGPQSAMMSPDAIASLIVTKEGDTFDCRQWQRVIAQPGKLMNRDSEIYNVTASLDIYPVEREGNTISYDRMTLSRVERLTPECERRGPKRERRGPSARRPPRAEILAGHSWPARRQRTTIPPLTPTRSRSPRYM</sequence>
<dbReference type="Gene3D" id="2.40.128.500">
    <property type="entry name" value="YedD-like protein"/>
    <property type="match status" value="1"/>
</dbReference>
<comment type="caution">
    <text evidence="2">The sequence shown here is derived from an EMBL/GenBank/DDBJ whole genome shotgun (WGS) entry which is preliminary data.</text>
</comment>
<gene>
    <name evidence="2" type="ORF">KPZU09_01220</name>
</gene>
<reference evidence="2" key="1">
    <citation type="submission" date="2020-10" db="EMBL/GenBank/DDBJ databases">
        <title>Genome Sequence of ESBL Producing Zambian Clinical Strains.</title>
        <authorList>
            <person name="Shawa M."/>
            <person name="Furuta Y."/>
            <person name="Simbotwe M."/>
            <person name="Mulenga E."/>
            <person name="Mubanga M."/>
            <person name="Mulenga G."/>
            <person name="Kaile C."/>
            <person name="Zorigt T."/>
            <person name="Hang'ombe B."/>
            <person name="Higashi H."/>
        </authorList>
    </citation>
    <scope>NUCLEOTIDE SEQUENCE</scope>
    <source>
        <strain evidence="2">Zam_UTH_09</strain>
    </source>
</reference>
<dbReference type="InterPro" id="IPR025596">
    <property type="entry name" value="YedD"/>
</dbReference>
<accession>A0A919HUJ4</accession>
<dbReference type="NCBIfam" id="NF007705">
    <property type="entry name" value="PRK10397.1"/>
    <property type="match status" value="1"/>
</dbReference>
<name>A0A919HUJ4_KLEPN</name>
<protein>
    <submittedName>
        <fullName evidence="2">Lipoprotein</fullName>
    </submittedName>
</protein>
<dbReference type="Pfam" id="PF13987">
    <property type="entry name" value="YedD"/>
    <property type="match status" value="1"/>
</dbReference>
<proteinExistence type="predicted"/>